<dbReference type="Pfam" id="PF08617">
    <property type="entry name" value="CGI-121"/>
    <property type="match status" value="1"/>
</dbReference>
<accession>A0A0D2AS84</accession>
<evidence type="ECO:0000256" key="2">
    <source>
        <dbReference type="ARBA" id="ARBA00005546"/>
    </source>
</evidence>
<comment type="function">
    <text evidence="7">Component of the EKC/KEOPS complex that is required for the formation of a threonylcarbamoyl group on adenosine at position 37 (t(6)A37) in tRNAs that read codons beginning with adenine. The complex is probably involved in the transfer of the threonylcarbamoyl moiety of threonylcarbamoyl-AMP (TC-AMP) to the N6 group of A37. CGI121 acts as an allosteric effector that regulates the t(6)A activity of the complex. The EKC/KEOPS complex also promotes both telomere uncapping and telomere elongation. The complex is required for efficient recruitment of transcriptional coactivators. CGI121 is not required for tRNA modification.</text>
</comment>
<dbReference type="Gene3D" id="3.30.2380.10">
    <property type="entry name" value="CGI121/TPRKB"/>
    <property type="match status" value="1"/>
</dbReference>
<keyword evidence="6 8" id="KW-0539">Nucleus</keyword>
<dbReference type="GO" id="GO:0000408">
    <property type="term" value="C:EKC/KEOPS complex"/>
    <property type="evidence" value="ECO:0007669"/>
    <property type="project" value="TreeGrafter"/>
</dbReference>
<protein>
    <recommendedName>
        <fullName evidence="4">EKC/KEOPS complex subunit CGI121</fullName>
    </recommendedName>
    <alternativeName>
        <fullName evidence="3">EKC/KEOPS complex subunit cgi121</fullName>
    </alternativeName>
</protein>
<dbReference type="GO" id="GO:0005829">
    <property type="term" value="C:cytosol"/>
    <property type="evidence" value="ECO:0007669"/>
    <property type="project" value="TreeGrafter"/>
</dbReference>
<feature type="region of interest" description="Disordered" evidence="9">
    <location>
        <begin position="165"/>
        <end position="186"/>
    </location>
</feature>
<dbReference type="GeneID" id="27308389"/>
<dbReference type="InterPro" id="IPR036504">
    <property type="entry name" value="CGI121/TPRKB_sf"/>
</dbReference>
<dbReference type="FunCoup" id="A0A0D2AS84">
    <property type="interactions" value="487"/>
</dbReference>
<reference evidence="10 11" key="1">
    <citation type="submission" date="2015-01" db="EMBL/GenBank/DDBJ databases">
        <title>The Genome Sequence of Ochroconis gallopava CBS43764.</title>
        <authorList>
            <consortium name="The Broad Institute Genomics Platform"/>
            <person name="Cuomo C."/>
            <person name="de Hoog S."/>
            <person name="Gorbushina A."/>
            <person name="Stielow B."/>
            <person name="Teixiera M."/>
            <person name="Abouelleil A."/>
            <person name="Chapman S.B."/>
            <person name="Priest M."/>
            <person name="Young S.K."/>
            <person name="Wortman J."/>
            <person name="Nusbaum C."/>
            <person name="Birren B."/>
        </authorList>
    </citation>
    <scope>NUCLEOTIDE SEQUENCE [LARGE SCALE GENOMIC DNA]</scope>
    <source>
        <strain evidence="10 11">CBS 43764</strain>
    </source>
</reference>
<dbReference type="EMBL" id="KN847529">
    <property type="protein sequence ID" value="KIW09543.1"/>
    <property type="molecule type" value="Genomic_DNA"/>
</dbReference>
<dbReference type="STRING" id="253628.A0A0D2AS84"/>
<dbReference type="VEuPathDB" id="FungiDB:PV09_00416"/>
<gene>
    <name evidence="10" type="ORF">PV09_00416</name>
</gene>
<organism evidence="10 11">
    <name type="scientific">Verruconis gallopava</name>
    <dbReference type="NCBI Taxonomy" id="253628"/>
    <lineage>
        <taxon>Eukaryota</taxon>
        <taxon>Fungi</taxon>
        <taxon>Dikarya</taxon>
        <taxon>Ascomycota</taxon>
        <taxon>Pezizomycotina</taxon>
        <taxon>Dothideomycetes</taxon>
        <taxon>Pleosporomycetidae</taxon>
        <taxon>Venturiales</taxon>
        <taxon>Sympoventuriaceae</taxon>
        <taxon>Verruconis</taxon>
    </lineage>
</organism>
<comment type="subcellular location">
    <subcellularLocation>
        <location evidence="1">Nucleus</location>
    </subcellularLocation>
</comment>
<dbReference type="GO" id="GO:0002949">
    <property type="term" value="P:tRNA threonylcarbamoyladenosine modification"/>
    <property type="evidence" value="ECO:0007669"/>
    <property type="project" value="TreeGrafter"/>
</dbReference>
<sequence>MSPGTALQLPHLPDFLIYALLFKDVKNAAHLRQQLVAGNTEFEYAFLDATKILSVNHALAAVFRAVNDMIHNRLKSRNVHSEIVFSLNPNNNIADSFRRFGVTDSTKHVLAVKVVAKQAQGVQPVDPETHLKAVVEGTHVDFNDENLKDIADLPQIRKLYKLDAPLPSKAGKNKPKKAADNEASDSAQTNGINIEIDNVRDMEAVILGIMALKGS</sequence>
<dbReference type="HOGENOM" id="CLU_065847_1_0_1"/>
<evidence type="ECO:0000256" key="5">
    <source>
        <dbReference type="ARBA" id="ARBA00022694"/>
    </source>
</evidence>
<evidence type="ECO:0000256" key="6">
    <source>
        <dbReference type="ARBA" id="ARBA00023242"/>
    </source>
</evidence>
<dbReference type="PANTHER" id="PTHR15840">
    <property type="entry name" value="CGI-121 FAMILY MEMBER"/>
    <property type="match status" value="1"/>
</dbReference>
<dbReference type="AlphaFoldDB" id="A0A0D2AS84"/>
<dbReference type="PANTHER" id="PTHR15840:SF10">
    <property type="entry name" value="EKC_KEOPS COMPLEX SUBUNIT TPRKB"/>
    <property type="match status" value="1"/>
</dbReference>
<evidence type="ECO:0000256" key="7">
    <source>
        <dbReference type="ARBA" id="ARBA00025043"/>
    </source>
</evidence>
<comment type="similarity">
    <text evidence="2 8">Belongs to the CGI121/TPRKB family.</text>
</comment>
<dbReference type="OrthoDB" id="329139at2759"/>
<evidence type="ECO:0000256" key="8">
    <source>
        <dbReference type="RuleBase" id="RU004398"/>
    </source>
</evidence>
<dbReference type="SUPFAM" id="SSF143870">
    <property type="entry name" value="PF0523-like"/>
    <property type="match status" value="1"/>
</dbReference>
<dbReference type="RefSeq" id="XP_016219412.1">
    <property type="nucleotide sequence ID" value="XM_016353155.1"/>
</dbReference>
<evidence type="ECO:0000256" key="1">
    <source>
        <dbReference type="ARBA" id="ARBA00004123"/>
    </source>
</evidence>
<evidence type="ECO:0000313" key="10">
    <source>
        <dbReference type="EMBL" id="KIW09543.1"/>
    </source>
</evidence>
<dbReference type="Proteomes" id="UP000053259">
    <property type="component" value="Unassembled WGS sequence"/>
</dbReference>
<evidence type="ECO:0000256" key="9">
    <source>
        <dbReference type="SAM" id="MobiDB-lite"/>
    </source>
</evidence>
<name>A0A0D2AS84_9PEZI</name>
<dbReference type="InterPro" id="IPR013926">
    <property type="entry name" value="CGI121/TPRKB"/>
</dbReference>
<evidence type="ECO:0000313" key="11">
    <source>
        <dbReference type="Proteomes" id="UP000053259"/>
    </source>
</evidence>
<proteinExistence type="inferred from homology"/>
<dbReference type="InParanoid" id="A0A0D2AS84"/>
<evidence type="ECO:0000256" key="4">
    <source>
        <dbReference type="ARBA" id="ARBA00016009"/>
    </source>
</evidence>
<keyword evidence="5" id="KW-0819">tRNA processing</keyword>
<dbReference type="GO" id="GO:0005634">
    <property type="term" value="C:nucleus"/>
    <property type="evidence" value="ECO:0007669"/>
    <property type="project" value="UniProtKB-SubCell"/>
</dbReference>
<keyword evidence="11" id="KW-1185">Reference proteome</keyword>
<evidence type="ECO:0000256" key="3">
    <source>
        <dbReference type="ARBA" id="ARBA00015316"/>
    </source>
</evidence>